<dbReference type="Proteomes" id="UP000244162">
    <property type="component" value="Unassembled WGS sequence"/>
</dbReference>
<dbReference type="EMBL" id="NWBU01000003">
    <property type="protein sequence ID" value="PTQ13716.1"/>
    <property type="molecule type" value="Genomic_DNA"/>
</dbReference>
<reference evidence="1 2" key="1">
    <citation type="submission" date="2017-09" db="EMBL/GenBank/DDBJ databases">
        <title>Sphingomonas panjinensis sp.nov., isolated from oil-contaminated soil.</title>
        <authorList>
            <person name="Wang L."/>
            <person name="Chen L."/>
        </authorList>
    </citation>
    <scope>NUCLEOTIDE SEQUENCE [LARGE SCALE GENOMIC DNA]</scope>
    <source>
        <strain evidence="1 2">FW-11</strain>
    </source>
</reference>
<dbReference type="AlphaFoldDB" id="A0A2T5G3A0"/>
<comment type="caution">
    <text evidence="1">The sequence shown here is derived from an EMBL/GenBank/DDBJ whole genome shotgun (WGS) entry which is preliminary data.</text>
</comment>
<protein>
    <submittedName>
        <fullName evidence="1">Uncharacterized protein</fullName>
    </submittedName>
</protein>
<keyword evidence="2" id="KW-1185">Reference proteome</keyword>
<sequence>MLMILLDDEQAASLRGPTGRGAALDPRRVDAGPHAGGWILPTEVLDDPAHEPCHATLTVLLIVEIDQTEAWPVVGEA</sequence>
<dbReference type="OrthoDB" id="9934634at2"/>
<dbReference type="RefSeq" id="WP_107965846.1">
    <property type="nucleotide sequence ID" value="NZ_NWBU01000003.1"/>
</dbReference>
<evidence type="ECO:0000313" key="2">
    <source>
        <dbReference type="Proteomes" id="UP000244162"/>
    </source>
</evidence>
<proteinExistence type="predicted"/>
<name>A0A2T5G3A0_9SPHN</name>
<evidence type="ECO:0000313" key="1">
    <source>
        <dbReference type="EMBL" id="PTQ13716.1"/>
    </source>
</evidence>
<organism evidence="1 2">
    <name type="scientific">Sphingomonas oleivorans</name>
    <dbReference type="NCBI Taxonomy" id="1735121"/>
    <lineage>
        <taxon>Bacteria</taxon>
        <taxon>Pseudomonadati</taxon>
        <taxon>Pseudomonadota</taxon>
        <taxon>Alphaproteobacteria</taxon>
        <taxon>Sphingomonadales</taxon>
        <taxon>Sphingomonadaceae</taxon>
        <taxon>Sphingomonas</taxon>
    </lineage>
</organism>
<accession>A0A2T5G3A0</accession>
<gene>
    <name evidence="1" type="ORF">CLG96_00070</name>
</gene>